<feature type="domain" description="AMP-binding enzyme C-terminal" evidence="2">
    <location>
        <begin position="451"/>
        <end position="529"/>
    </location>
</feature>
<dbReference type="Proteomes" id="UP000803884">
    <property type="component" value="Unassembled WGS sequence"/>
</dbReference>
<accession>A0AB34KSC5</accession>
<dbReference type="Gene3D" id="3.30.300.30">
    <property type="match status" value="1"/>
</dbReference>
<name>A0AB34KSC5_9PEZI</name>
<evidence type="ECO:0000313" key="3">
    <source>
        <dbReference type="EMBL" id="KAL1587056.1"/>
    </source>
</evidence>
<dbReference type="AlphaFoldDB" id="A0AB34KSC5"/>
<dbReference type="InterPro" id="IPR045851">
    <property type="entry name" value="AMP-bd_C_sf"/>
</dbReference>
<proteinExistence type="predicted"/>
<dbReference type="GO" id="GO:0016405">
    <property type="term" value="F:CoA-ligase activity"/>
    <property type="evidence" value="ECO:0007669"/>
    <property type="project" value="TreeGrafter"/>
</dbReference>
<dbReference type="Pfam" id="PF00501">
    <property type="entry name" value="AMP-binding"/>
    <property type="match status" value="1"/>
</dbReference>
<comment type="caution">
    <text evidence="3">The sequence shown here is derived from an EMBL/GenBank/DDBJ whole genome shotgun (WGS) entry which is preliminary data.</text>
</comment>
<gene>
    <name evidence="3" type="ORF">WHR41_04220</name>
</gene>
<dbReference type="RefSeq" id="XP_069230161.1">
    <property type="nucleotide sequence ID" value="XM_069372826.1"/>
</dbReference>
<dbReference type="InterPro" id="IPR025110">
    <property type="entry name" value="AMP-bd_C"/>
</dbReference>
<evidence type="ECO:0000259" key="2">
    <source>
        <dbReference type="Pfam" id="PF13193"/>
    </source>
</evidence>
<protein>
    <recommendedName>
        <fullName evidence="5">Acetyl-CoA synthetase-like protein</fullName>
    </recommendedName>
</protein>
<dbReference type="InterPro" id="IPR042099">
    <property type="entry name" value="ANL_N_sf"/>
</dbReference>
<dbReference type="InterPro" id="IPR000873">
    <property type="entry name" value="AMP-dep_synth/lig_dom"/>
</dbReference>
<dbReference type="PANTHER" id="PTHR24096">
    <property type="entry name" value="LONG-CHAIN-FATTY-ACID--COA LIGASE"/>
    <property type="match status" value="1"/>
</dbReference>
<sequence length="554" mass="60519">MLFKSIHPDIEVPQDVTLWSWLFDNPKLTNSATKGLTDALTEQHCSYQDVSLRAKYLSTALQRVLTLREGDVALVYSRNAIQYPVAMLAALRLGVVACGVSPDYSSEELSHCLELSQAKCIFTTQDKLEAAQIAAKNCGMEASHVVLFDADVVGTHGFDNLISAGKAAGEKSEAQTFRITPGRSNTRLCAFLCFSSGTTGLPKAVQISHANVIAQCLQVQQITPSDHDKVMGGLPYYHVTGLIHQFALPIALNANVYVLSKYTLDTFLETASKYRVRELLVVPPILLRMVREREVLSRYDLSHIKRFSSGAAPLPKAILEELESHFPGSGFKQGYGLSESCSAITSHPPSKYAYRNADKVGMLVASTELKIVNMESCKEMGVGEEGEIWARGPQIAMGYLNNATATAEAFDADGFLHTGDIGMMDSEGMLHITDRAKEMIKVKGIGVAPAEIEQLLLSHPAVSDIAVCGISDERSGERPKAFVVLQVGTSNSQQTAQSIMQYVSERKARAKWLAEVEVVDTIPKSAAGKILRRQLRARKPQSGRVWRMAPSSKL</sequence>
<evidence type="ECO:0008006" key="5">
    <source>
        <dbReference type="Google" id="ProtNLM"/>
    </source>
</evidence>
<dbReference type="GeneID" id="96005664"/>
<keyword evidence="4" id="KW-1185">Reference proteome</keyword>
<dbReference type="Pfam" id="PF13193">
    <property type="entry name" value="AMP-binding_C"/>
    <property type="match status" value="1"/>
</dbReference>
<dbReference type="Gene3D" id="3.40.50.12780">
    <property type="entry name" value="N-terminal domain of ligase-like"/>
    <property type="match status" value="1"/>
</dbReference>
<evidence type="ECO:0000259" key="1">
    <source>
        <dbReference type="Pfam" id="PF00501"/>
    </source>
</evidence>
<reference evidence="3 4" key="1">
    <citation type="journal article" date="2020" name="Microbiol. Resour. Announc.">
        <title>Draft Genome Sequence of a Cladosporium Species Isolated from the Mesophotic Ascidian Didemnum maculosum.</title>
        <authorList>
            <person name="Gioti A."/>
            <person name="Siaperas R."/>
            <person name="Nikolaivits E."/>
            <person name="Le Goff G."/>
            <person name="Ouazzani J."/>
            <person name="Kotoulas G."/>
            <person name="Topakas E."/>
        </authorList>
    </citation>
    <scope>NUCLEOTIDE SEQUENCE [LARGE SCALE GENOMIC DNA]</scope>
    <source>
        <strain evidence="3 4">TM138-S3</strain>
    </source>
</reference>
<dbReference type="EMBL" id="JAAQHG020000012">
    <property type="protein sequence ID" value="KAL1587056.1"/>
    <property type="molecule type" value="Genomic_DNA"/>
</dbReference>
<evidence type="ECO:0000313" key="4">
    <source>
        <dbReference type="Proteomes" id="UP000803884"/>
    </source>
</evidence>
<dbReference type="PANTHER" id="PTHR24096:SF422">
    <property type="entry name" value="BCDNA.GH02901"/>
    <property type="match status" value="1"/>
</dbReference>
<dbReference type="CDD" id="cd05911">
    <property type="entry name" value="Firefly_Luc_like"/>
    <property type="match status" value="1"/>
</dbReference>
<dbReference type="SUPFAM" id="SSF56801">
    <property type="entry name" value="Acetyl-CoA synthetase-like"/>
    <property type="match status" value="1"/>
</dbReference>
<dbReference type="InterPro" id="IPR020845">
    <property type="entry name" value="AMP-binding_CS"/>
</dbReference>
<organism evidence="3 4">
    <name type="scientific">Cladosporium halotolerans</name>
    <dbReference type="NCBI Taxonomy" id="1052096"/>
    <lineage>
        <taxon>Eukaryota</taxon>
        <taxon>Fungi</taxon>
        <taxon>Dikarya</taxon>
        <taxon>Ascomycota</taxon>
        <taxon>Pezizomycotina</taxon>
        <taxon>Dothideomycetes</taxon>
        <taxon>Dothideomycetidae</taxon>
        <taxon>Cladosporiales</taxon>
        <taxon>Cladosporiaceae</taxon>
        <taxon>Cladosporium</taxon>
    </lineage>
</organism>
<dbReference type="PROSITE" id="PS00455">
    <property type="entry name" value="AMP_BINDING"/>
    <property type="match status" value="1"/>
</dbReference>
<feature type="domain" description="AMP-dependent synthetase/ligase" evidence="1">
    <location>
        <begin position="41"/>
        <end position="400"/>
    </location>
</feature>